<dbReference type="GO" id="GO:0009146">
    <property type="term" value="P:purine nucleoside triphosphate catabolic process"/>
    <property type="evidence" value="ECO:0007669"/>
    <property type="project" value="UniProtKB-UniRule"/>
</dbReference>
<evidence type="ECO:0000256" key="1">
    <source>
        <dbReference type="ARBA" id="ARBA00008023"/>
    </source>
</evidence>
<dbReference type="PANTHER" id="PTHR11067">
    <property type="entry name" value="INOSINE TRIPHOSPHATE PYROPHOSPHATASE/HAM1 PROTEIN"/>
    <property type="match status" value="1"/>
</dbReference>
<comment type="caution">
    <text evidence="10">Lacks conserved residue(s) required for the propagation of feature annotation.</text>
</comment>
<organism evidence="12">
    <name type="scientific">Gordonia sp. MP11Mi</name>
    <dbReference type="NCBI Taxonomy" id="3022769"/>
    <lineage>
        <taxon>Bacteria</taxon>
        <taxon>Bacillati</taxon>
        <taxon>Actinomycetota</taxon>
        <taxon>Actinomycetes</taxon>
        <taxon>Mycobacteriales</taxon>
        <taxon>Gordoniaceae</taxon>
        <taxon>Gordonia</taxon>
    </lineage>
</organism>
<dbReference type="EC" id="3.6.1.66" evidence="10"/>
<feature type="binding site" evidence="10">
    <location>
        <position position="74"/>
    </location>
    <ligand>
        <name>Mg(2+)</name>
        <dbReference type="ChEBI" id="CHEBI:18420"/>
    </ligand>
</feature>
<dbReference type="GO" id="GO:0035870">
    <property type="term" value="F:dITP diphosphatase activity"/>
    <property type="evidence" value="ECO:0007669"/>
    <property type="project" value="UniProtKB-UniRule"/>
</dbReference>
<dbReference type="GO" id="GO:0036220">
    <property type="term" value="F:ITP diphosphatase activity"/>
    <property type="evidence" value="ECO:0007669"/>
    <property type="project" value="UniProtKB-UniRule"/>
</dbReference>
<dbReference type="InterPro" id="IPR020922">
    <property type="entry name" value="dITP/XTP_pyrophosphatase"/>
</dbReference>
<dbReference type="InterPro" id="IPR029001">
    <property type="entry name" value="ITPase-like_fam"/>
</dbReference>
<proteinExistence type="inferred from homology"/>
<feature type="binding site" evidence="10">
    <location>
        <begin position="192"/>
        <end position="193"/>
    </location>
    <ligand>
        <name>substrate</name>
    </ligand>
</feature>
<dbReference type="FunFam" id="3.90.950.10:FF:000001">
    <property type="entry name" value="dITP/XTP pyrophosphatase"/>
    <property type="match status" value="1"/>
</dbReference>
<name>A0AA97CRE0_9ACTN</name>
<comment type="catalytic activity">
    <reaction evidence="10">
        <text>ITP + H2O = IMP + diphosphate + H(+)</text>
        <dbReference type="Rhea" id="RHEA:29399"/>
        <dbReference type="ChEBI" id="CHEBI:15377"/>
        <dbReference type="ChEBI" id="CHEBI:15378"/>
        <dbReference type="ChEBI" id="CHEBI:33019"/>
        <dbReference type="ChEBI" id="CHEBI:58053"/>
        <dbReference type="ChEBI" id="CHEBI:61402"/>
        <dbReference type="EC" id="3.6.1.66"/>
    </reaction>
</comment>
<keyword evidence="5 10" id="KW-0378">Hydrolase</keyword>
<dbReference type="CDD" id="cd00515">
    <property type="entry name" value="HAM1"/>
    <property type="match status" value="1"/>
</dbReference>
<keyword evidence="3 10" id="KW-0479">Metal-binding</keyword>
<evidence type="ECO:0000256" key="10">
    <source>
        <dbReference type="HAMAP-Rule" id="MF_01405"/>
    </source>
</evidence>
<comment type="catalytic activity">
    <reaction evidence="8 10">
        <text>dITP + H2O = dIMP + diphosphate + H(+)</text>
        <dbReference type="Rhea" id="RHEA:28342"/>
        <dbReference type="ChEBI" id="CHEBI:15377"/>
        <dbReference type="ChEBI" id="CHEBI:15378"/>
        <dbReference type="ChEBI" id="CHEBI:33019"/>
        <dbReference type="ChEBI" id="CHEBI:61194"/>
        <dbReference type="ChEBI" id="CHEBI:61382"/>
        <dbReference type="EC" id="3.6.1.66"/>
    </reaction>
</comment>
<feature type="binding site" evidence="10">
    <location>
        <begin position="161"/>
        <end position="164"/>
    </location>
    <ligand>
        <name>substrate</name>
    </ligand>
</feature>
<evidence type="ECO:0000256" key="8">
    <source>
        <dbReference type="ARBA" id="ARBA00051875"/>
    </source>
</evidence>
<dbReference type="Gene3D" id="3.90.950.10">
    <property type="match status" value="1"/>
</dbReference>
<gene>
    <name evidence="12" type="ORF">MP11Mi_01240</name>
</gene>
<keyword evidence="7 10" id="KW-0546">Nucleotide metabolism</keyword>
<dbReference type="RefSeq" id="WP_420040404.1">
    <property type="nucleotide sequence ID" value="NZ_CP128986.1"/>
</dbReference>
<feature type="binding site" evidence="10">
    <location>
        <position position="75"/>
    </location>
    <ligand>
        <name>substrate</name>
    </ligand>
</feature>
<evidence type="ECO:0000256" key="9">
    <source>
        <dbReference type="ARBA" id="ARBA00052017"/>
    </source>
</evidence>
<evidence type="ECO:0000256" key="3">
    <source>
        <dbReference type="ARBA" id="ARBA00022723"/>
    </source>
</evidence>
<dbReference type="PANTHER" id="PTHR11067:SF9">
    <property type="entry name" value="INOSINE TRIPHOSPHATE PYROPHOSPHATASE"/>
    <property type="match status" value="1"/>
</dbReference>
<evidence type="ECO:0000256" key="2">
    <source>
        <dbReference type="ARBA" id="ARBA00011738"/>
    </source>
</evidence>
<sequence length="210" mass="22124">MSSRVLLASGNAKKLAELRRMVDGAEITGLDVLGLGDVDPYPEPVEDGATFEENALLKAREAVARTGLASLADDSGIAVDALNGMPGILSARWSGGKGDSATRDEGNNKLLLAQLSDIPIQRRGAAFVSVCALVLPDGRETVVRGEWRGQIVRERRGSGGFGYDPLFLPDDESAAGRTAGELNPAEKDALSHRHKALEQLLPALADLAKA</sequence>
<evidence type="ECO:0000256" key="11">
    <source>
        <dbReference type="RuleBase" id="RU003781"/>
    </source>
</evidence>
<dbReference type="AlphaFoldDB" id="A0AA97CRE0"/>
<comment type="subunit">
    <text evidence="2 10">Homodimer.</text>
</comment>
<keyword evidence="6 10" id="KW-0460">Magnesium</keyword>
<dbReference type="GO" id="GO:0000166">
    <property type="term" value="F:nucleotide binding"/>
    <property type="evidence" value="ECO:0007669"/>
    <property type="project" value="UniProtKB-KW"/>
</dbReference>
<dbReference type="NCBIfam" id="TIGR00042">
    <property type="entry name" value="RdgB/HAM1 family non-canonical purine NTP pyrophosphatase"/>
    <property type="match status" value="1"/>
</dbReference>
<accession>A0AA97CRE0</accession>
<dbReference type="GO" id="GO:0017111">
    <property type="term" value="F:ribonucleoside triphosphate phosphatase activity"/>
    <property type="evidence" value="ECO:0007669"/>
    <property type="project" value="InterPro"/>
</dbReference>
<feature type="binding site" evidence="10">
    <location>
        <position position="187"/>
    </location>
    <ligand>
        <name>substrate</name>
    </ligand>
</feature>
<dbReference type="GO" id="GO:0046872">
    <property type="term" value="F:metal ion binding"/>
    <property type="evidence" value="ECO:0007669"/>
    <property type="project" value="UniProtKB-KW"/>
</dbReference>
<evidence type="ECO:0000256" key="5">
    <source>
        <dbReference type="ARBA" id="ARBA00022801"/>
    </source>
</evidence>
<keyword evidence="4 10" id="KW-0547">Nucleotide-binding</keyword>
<dbReference type="GO" id="GO:0009117">
    <property type="term" value="P:nucleotide metabolic process"/>
    <property type="evidence" value="ECO:0007669"/>
    <property type="project" value="UniProtKB-KW"/>
</dbReference>
<comment type="catalytic activity">
    <reaction evidence="9 10">
        <text>XTP + H2O = XMP + diphosphate + H(+)</text>
        <dbReference type="Rhea" id="RHEA:28610"/>
        <dbReference type="ChEBI" id="CHEBI:15377"/>
        <dbReference type="ChEBI" id="CHEBI:15378"/>
        <dbReference type="ChEBI" id="CHEBI:33019"/>
        <dbReference type="ChEBI" id="CHEBI:57464"/>
        <dbReference type="ChEBI" id="CHEBI:61314"/>
        <dbReference type="EC" id="3.6.1.66"/>
    </reaction>
</comment>
<reference evidence="12" key="1">
    <citation type="submission" date="2023-06" db="EMBL/GenBank/DDBJ databases">
        <title>Gordonia sp. nov. and Pseudochrobactrum sp. nov., two species isolated from the burying beetle Nicrophorus vespilloides.</title>
        <authorList>
            <person name="Poehlein A."/>
            <person name="Guzman J."/>
            <person name="Daniel R."/>
            <person name="Vilcinskas A."/>
        </authorList>
    </citation>
    <scope>NUCLEOTIDE SEQUENCE</scope>
    <source>
        <strain evidence="12">MP11Mi</strain>
    </source>
</reference>
<evidence type="ECO:0000256" key="7">
    <source>
        <dbReference type="ARBA" id="ARBA00023080"/>
    </source>
</evidence>
<dbReference type="SUPFAM" id="SSF52972">
    <property type="entry name" value="ITPase-like"/>
    <property type="match status" value="1"/>
</dbReference>
<feature type="binding site" evidence="10">
    <location>
        <begin position="9"/>
        <end position="14"/>
    </location>
    <ligand>
        <name>substrate</name>
    </ligand>
</feature>
<dbReference type="GO" id="GO:0005829">
    <property type="term" value="C:cytosol"/>
    <property type="evidence" value="ECO:0007669"/>
    <property type="project" value="TreeGrafter"/>
</dbReference>
<evidence type="ECO:0000313" key="12">
    <source>
        <dbReference type="EMBL" id="WOC11061.1"/>
    </source>
</evidence>
<comment type="similarity">
    <text evidence="1 10 11">Belongs to the HAM1 NTPase family.</text>
</comment>
<evidence type="ECO:0000256" key="6">
    <source>
        <dbReference type="ARBA" id="ARBA00022842"/>
    </source>
</evidence>
<comment type="cofactor">
    <cofactor evidence="10">
        <name>Mg(2+)</name>
        <dbReference type="ChEBI" id="CHEBI:18420"/>
    </cofactor>
    <text evidence="10">Binds 1 Mg(2+) ion per subunit.</text>
</comment>
<protein>
    <recommendedName>
        <fullName evidence="10">dITP/XTP pyrophosphatase</fullName>
        <ecNumber evidence="10">3.6.1.66</ecNumber>
    </recommendedName>
    <alternativeName>
        <fullName evidence="10">Non-canonical purine NTP pyrophosphatase</fullName>
    </alternativeName>
    <alternativeName>
        <fullName evidence="10">Non-standard purine NTP pyrophosphatase</fullName>
    </alternativeName>
    <alternativeName>
        <fullName evidence="10">Nucleoside-triphosphate diphosphatase</fullName>
    </alternativeName>
    <alternativeName>
        <fullName evidence="10">Nucleoside-triphosphate pyrophosphatase</fullName>
        <shortName evidence="10">NTPase</shortName>
    </alternativeName>
</protein>
<feature type="active site" description="Proton acceptor" evidence="10">
    <location>
        <position position="74"/>
    </location>
</feature>
<dbReference type="EMBL" id="CP128986">
    <property type="protein sequence ID" value="WOC11061.1"/>
    <property type="molecule type" value="Genomic_DNA"/>
</dbReference>
<evidence type="ECO:0000256" key="4">
    <source>
        <dbReference type="ARBA" id="ARBA00022741"/>
    </source>
</evidence>
<dbReference type="GO" id="GO:0036222">
    <property type="term" value="F:XTP diphosphatase activity"/>
    <property type="evidence" value="ECO:0007669"/>
    <property type="project" value="UniProtKB-UniRule"/>
</dbReference>
<comment type="function">
    <text evidence="10">Pyrophosphatase that catalyzes the hydrolysis of nucleoside triphosphates to their monophosphate derivatives, with a high preference for the non-canonical purine nucleotides XTP (xanthosine triphosphate), dITP (deoxyinosine triphosphate) and ITP. Seems to function as a house-cleaning enzyme that removes non-canonical purine nucleotides from the nucleotide pool, thus preventing their incorporation into DNA/RNA and avoiding chromosomal lesions.</text>
</comment>
<dbReference type="HAMAP" id="MF_01405">
    <property type="entry name" value="Non_canon_purine_NTPase"/>
    <property type="match status" value="1"/>
</dbReference>
<dbReference type="Pfam" id="PF01725">
    <property type="entry name" value="Ham1p_like"/>
    <property type="match status" value="1"/>
</dbReference>
<dbReference type="InterPro" id="IPR002637">
    <property type="entry name" value="RdgB/HAM1"/>
</dbReference>